<gene>
    <name evidence="6" type="ORF">GA0061099_1006320</name>
</gene>
<keyword evidence="1 6" id="KW-0238">DNA-binding</keyword>
<comment type="caution">
    <text evidence="2">Lacks conserved residue(s) required for the propagation of feature annotation.</text>
</comment>
<dbReference type="PANTHER" id="PTHR43214">
    <property type="entry name" value="TWO-COMPONENT RESPONSE REGULATOR"/>
    <property type="match status" value="1"/>
</dbReference>
<dbReference type="SUPFAM" id="SSF46894">
    <property type="entry name" value="C-terminal effector domain of the bipartite response regulators"/>
    <property type="match status" value="1"/>
</dbReference>
<feature type="domain" description="HTH luxR-type" evidence="4">
    <location>
        <begin position="170"/>
        <end position="235"/>
    </location>
</feature>
<feature type="compositionally biased region" description="Basic and acidic residues" evidence="3">
    <location>
        <begin position="673"/>
        <end position="690"/>
    </location>
</feature>
<organism evidence="6 7">
    <name type="scientific">Bradyrhizobium yuanmingense</name>
    <dbReference type="NCBI Taxonomy" id="108015"/>
    <lineage>
        <taxon>Bacteria</taxon>
        <taxon>Pseudomonadati</taxon>
        <taxon>Pseudomonadota</taxon>
        <taxon>Alphaproteobacteria</taxon>
        <taxon>Hyphomicrobiales</taxon>
        <taxon>Nitrobacteraceae</taxon>
        <taxon>Bradyrhizobium</taxon>
    </lineage>
</organism>
<proteinExistence type="predicted"/>
<dbReference type="PROSITE" id="PS00622">
    <property type="entry name" value="HTH_LUXR_1"/>
    <property type="match status" value="1"/>
</dbReference>
<dbReference type="GO" id="GO:0000160">
    <property type="term" value="P:phosphorelay signal transduction system"/>
    <property type="evidence" value="ECO:0007669"/>
    <property type="project" value="InterPro"/>
</dbReference>
<dbReference type="InterPro" id="IPR000792">
    <property type="entry name" value="Tscrpt_reg_LuxR_C"/>
</dbReference>
<dbReference type="PROSITE" id="PS50110">
    <property type="entry name" value="RESPONSE_REGULATORY"/>
    <property type="match status" value="1"/>
</dbReference>
<feature type="region of interest" description="Disordered" evidence="3">
    <location>
        <begin position="467"/>
        <end position="698"/>
    </location>
</feature>
<evidence type="ECO:0000313" key="7">
    <source>
        <dbReference type="Proteomes" id="UP000183174"/>
    </source>
</evidence>
<evidence type="ECO:0000256" key="1">
    <source>
        <dbReference type="ARBA" id="ARBA00023125"/>
    </source>
</evidence>
<evidence type="ECO:0000259" key="4">
    <source>
        <dbReference type="PROSITE" id="PS50043"/>
    </source>
</evidence>
<sequence>MSRVAALLLKVTRLRPGRIAGPIKTGKPGEPNQMRRIRLVIADRRPIVLQGFATLFATERDFEIVASCINGADCLEAVRTLAPDVALVEDGFPDLTASAMLAAVNAESLRTRLVFYTASIARGDLAAAVAAGACTAIPMREEPENLLQSLRLVAPNAHPAARKTGNGASGENGLAALTDQERRIMRLVASGMSNKEIARELKVAPGTIQARIDHISARLDIKGRTELASFALTRLYGGVGALAALIWAALEDVRSAGATEVDTVDADTVTVMTADGTGAIVTIKITSAKTTPAPGKMARAVRIENSPTDMPTRAAKLIESRADIAGSTITVPPLNPARPGLSSAGTFMMTAVGVSLLSSHAQAFTAWERPSDVFAWADANAPRELVALDSPGRPDLDGFDKLPWLDPDTHHESFALEAARGDAMARADEVQIIDAAAREDGFGDNGNPHIGSGAIDALRDHGGLEQAAATGARNAERGTTQAAAIDARDHGQAQRDLHASEDGAAAGKPETEHGPPDHASSQGKSHASEKDAAAGNKHAELGPPEGDSARGQSQRDLHGSENGAAAGKHQDKQGSTGHDPHHGQSYHASEPGSAAAKQLADDDGPASHANSGQSQRDLHQAHPNASQNPHAEPGQKADGHDPANHGAGAAQAAAAPGAGDSFHFRNDMPSAKGSDHRESGYGTDTAEHGPHRAGHPELSLIPDADLIGHSHAEQSAVDHARGVEHHPVHDWFV</sequence>
<dbReference type="GO" id="GO:0006355">
    <property type="term" value="P:regulation of DNA-templated transcription"/>
    <property type="evidence" value="ECO:0007669"/>
    <property type="project" value="InterPro"/>
</dbReference>
<dbReference type="PROSITE" id="PS50043">
    <property type="entry name" value="HTH_LUXR_2"/>
    <property type="match status" value="1"/>
</dbReference>
<feature type="compositionally biased region" description="Basic and acidic residues" evidence="3">
    <location>
        <begin position="526"/>
        <end position="540"/>
    </location>
</feature>
<dbReference type="AlphaFoldDB" id="A0A1C3WKS0"/>
<protein>
    <submittedName>
        <fullName evidence="6">DNA-binding response regulator, NarL/FixJ family, contains REC and HTH domains</fullName>
    </submittedName>
</protein>
<dbReference type="SUPFAM" id="SSF52172">
    <property type="entry name" value="CheY-like"/>
    <property type="match status" value="1"/>
</dbReference>
<dbReference type="InterPro" id="IPR016032">
    <property type="entry name" value="Sig_transdc_resp-reg_C-effctor"/>
</dbReference>
<dbReference type="GO" id="GO:0003677">
    <property type="term" value="F:DNA binding"/>
    <property type="evidence" value="ECO:0007669"/>
    <property type="project" value="UniProtKB-KW"/>
</dbReference>
<feature type="compositionally biased region" description="Basic and acidic residues" evidence="3">
    <location>
        <begin position="633"/>
        <end position="643"/>
    </location>
</feature>
<feature type="compositionally biased region" description="Basic and acidic residues" evidence="3">
    <location>
        <begin position="486"/>
        <end position="501"/>
    </location>
</feature>
<evidence type="ECO:0000313" key="6">
    <source>
        <dbReference type="EMBL" id="SCB40324.1"/>
    </source>
</evidence>
<feature type="domain" description="Response regulatory" evidence="5">
    <location>
        <begin position="38"/>
        <end position="154"/>
    </location>
</feature>
<evidence type="ECO:0000259" key="5">
    <source>
        <dbReference type="PROSITE" id="PS50110"/>
    </source>
</evidence>
<evidence type="ECO:0000256" key="3">
    <source>
        <dbReference type="SAM" id="MobiDB-lite"/>
    </source>
</evidence>
<dbReference type="SMART" id="SM00421">
    <property type="entry name" value="HTH_LUXR"/>
    <property type="match status" value="1"/>
</dbReference>
<dbReference type="EMBL" id="FMAE01000006">
    <property type="protein sequence ID" value="SCB40324.1"/>
    <property type="molecule type" value="Genomic_DNA"/>
</dbReference>
<dbReference type="PRINTS" id="PR00038">
    <property type="entry name" value="HTHLUXR"/>
</dbReference>
<dbReference type="InterPro" id="IPR001789">
    <property type="entry name" value="Sig_transdc_resp-reg_receiver"/>
</dbReference>
<reference evidence="6 7" key="1">
    <citation type="submission" date="2016-08" db="EMBL/GenBank/DDBJ databases">
        <authorList>
            <person name="Seilhamer J.J."/>
        </authorList>
    </citation>
    <scope>NUCLEOTIDE SEQUENCE [LARGE SCALE GENOMIC DNA]</scope>
    <source>
        <strain evidence="6 7">CCBAU 10071</strain>
    </source>
</reference>
<dbReference type="InterPro" id="IPR011006">
    <property type="entry name" value="CheY-like_superfamily"/>
</dbReference>
<dbReference type="InterPro" id="IPR039420">
    <property type="entry name" value="WalR-like"/>
</dbReference>
<feature type="compositionally biased region" description="Low complexity" evidence="3">
    <location>
        <begin position="646"/>
        <end position="659"/>
    </location>
</feature>
<dbReference type="Proteomes" id="UP000183174">
    <property type="component" value="Unassembled WGS sequence"/>
</dbReference>
<dbReference type="CDD" id="cd06170">
    <property type="entry name" value="LuxR_C_like"/>
    <property type="match status" value="1"/>
</dbReference>
<evidence type="ECO:0000256" key="2">
    <source>
        <dbReference type="PROSITE-ProRule" id="PRU00169"/>
    </source>
</evidence>
<feature type="compositionally biased region" description="Basic and acidic residues" evidence="3">
    <location>
        <begin position="568"/>
        <end position="582"/>
    </location>
</feature>
<dbReference type="PANTHER" id="PTHR43214:SF43">
    <property type="entry name" value="TWO-COMPONENT RESPONSE REGULATOR"/>
    <property type="match status" value="1"/>
</dbReference>
<accession>A0A1C3WKS0</accession>
<name>A0A1C3WKS0_9BRAD</name>
<dbReference type="Pfam" id="PF00196">
    <property type="entry name" value="GerE"/>
    <property type="match status" value="1"/>
</dbReference>
<dbReference type="Gene3D" id="3.40.50.2300">
    <property type="match status" value="1"/>
</dbReference>